<dbReference type="AlphaFoldDB" id="A0A0K9XKW0"/>
<protein>
    <submittedName>
        <fullName evidence="2">Uncharacterized protein</fullName>
    </submittedName>
</protein>
<organism evidence="2 3">
    <name type="scientific">Streptomyces caatingaensis</name>
    <dbReference type="NCBI Taxonomy" id="1678637"/>
    <lineage>
        <taxon>Bacteria</taxon>
        <taxon>Bacillati</taxon>
        <taxon>Actinomycetota</taxon>
        <taxon>Actinomycetes</taxon>
        <taxon>Kitasatosporales</taxon>
        <taxon>Streptomycetaceae</taxon>
        <taxon>Streptomyces</taxon>
    </lineage>
</organism>
<evidence type="ECO:0000256" key="1">
    <source>
        <dbReference type="SAM" id="MobiDB-lite"/>
    </source>
</evidence>
<dbReference type="PATRIC" id="fig|1678637.3.peg.1216"/>
<dbReference type="RefSeq" id="WP_049714765.1">
    <property type="nucleotide sequence ID" value="NZ_LFXA01000002.1"/>
</dbReference>
<dbReference type="EMBL" id="LFXA01000002">
    <property type="protein sequence ID" value="KNB54024.1"/>
    <property type="molecule type" value="Genomic_DNA"/>
</dbReference>
<evidence type="ECO:0000313" key="3">
    <source>
        <dbReference type="Proteomes" id="UP000037288"/>
    </source>
</evidence>
<name>A0A0K9XKW0_9ACTN</name>
<sequence>MLAALVSALLLPPALLALILALDRYEERVFGPPPRRALPPGATASGTPPAEPASGHRPARLRPSFGLARARRPRRAPRRAVTRRRAGRPASPRPPEHRTGDGRPLSGDAGVRAP</sequence>
<accession>A0A0K9XKW0</accession>
<gene>
    <name evidence="2" type="ORF">AC230_05610</name>
</gene>
<dbReference type="STRING" id="1678637.AC230_05610"/>
<feature type="region of interest" description="Disordered" evidence="1">
    <location>
        <begin position="30"/>
        <end position="114"/>
    </location>
</feature>
<reference evidence="3" key="1">
    <citation type="submission" date="2015-07" db="EMBL/GenBank/DDBJ databases">
        <title>Draft genome sequence of Streptomyces sp. CMAA 1322, a bacterium isolated from Caatinga biome, from dry forest semiarid of Brazil.</title>
        <authorList>
            <person name="Santos S.N."/>
            <person name="Gacesa R."/>
            <person name="Taketani R.G."/>
            <person name="Long P.F."/>
            <person name="Melo I.S."/>
        </authorList>
    </citation>
    <scope>NUCLEOTIDE SEQUENCE [LARGE SCALE GENOMIC DNA]</scope>
    <source>
        <strain evidence="3">CMAA 1322</strain>
    </source>
</reference>
<feature type="compositionally biased region" description="Basic residues" evidence="1">
    <location>
        <begin position="69"/>
        <end position="87"/>
    </location>
</feature>
<feature type="compositionally biased region" description="Low complexity" evidence="1">
    <location>
        <begin position="38"/>
        <end position="55"/>
    </location>
</feature>
<comment type="caution">
    <text evidence="2">The sequence shown here is derived from an EMBL/GenBank/DDBJ whole genome shotgun (WGS) entry which is preliminary data.</text>
</comment>
<dbReference type="Proteomes" id="UP000037288">
    <property type="component" value="Unassembled WGS sequence"/>
</dbReference>
<proteinExistence type="predicted"/>
<keyword evidence="3" id="KW-1185">Reference proteome</keyword>
<evidence type="ECO:0000313" key="2">
    <source>
        <dbReference type="EMBL" id="KNB54024.1"/>
    </source>
</evidence>